<proteinExistence type="predicted"/>
<evidence type="ECO:0000313" key="1">
    <source>
        <dbReference type="EMBL" id="KAJ2787125.1"/>
    </source>
</evidence>
<organism evidence="1 2">
    <name type="scientific">Coemansia linderi</name>
    <dbReference type="NCBI Taxonomy" id="2663919"/>
    <lineage>
        <taxon>Eukaryota</taxon>
        <taxon>Fungi</taxon>
        <taxon>Fungi incertae sedis</taxon>
        <taxon>Zoopagomycota</taxon>
        <taxon>Kickxellomycotina</taxon>
        <taxon>Kickxellomycetes</taxon>
        <taxon>Kickxellales</taxon>
        <taxon>Kickxellaceae</taxon>
        <taxon>Coemansia</taxon>
    </lineage>
</organism>
<name>A0ACC1KDQ6_9FUNG</name>
<dbReference type="EMBL" id="JANBUK010001001">
    <property type="protein sequence ID" value="KAJ2787125.1"/>
    <property type="molecule type" value="Genomic_DNA"/>
</dbReference>
<feature type="non-terminal residue" evidence="1">
    <location>
        <position position="80"/>
    </location>
</feature>
<keyword evidence="2" id="KW-1185">Reference proteome</keyword>
<protein>
    <submittedName>
        <fullName evidence="1">Uncharacterized protein</fullName>
    </submittedName>
</protein>
<accession>A0ACC1KDQ6</accession>
<reference evidence="1" key="1">
    <citation type="submission" date="2022-07" db="EMBL/GenBank/DDBJ databases">
        <title>Phylogenomic reconstructions and comparative analyses of Kickxellomycotina fungi.</title>
        <authorList>
            <person name="Reynolds N.K."/>
            <person name="Stajich J.E."/>
            <person name="Barry K."/>
            <person name="Grigoriev I.V."/>
            <person name="Crous P."/>
            <person name="Smith M.E."/>
        </authorList>
    </citation>
    <scope>NUCLEOTIDE SEQUENCE</scope>
    <source>
        <strain evidence="1">BCRC 34191</strain>
    </source>
</reference>
<comment type="caution">
    <text evidence="1">The sequence shown here is derived from an EMBL/GenBank/DDBJ whole genome shotgun (WGS) entry which is preliminary data.</text>
</comment>
<gene>
    <name evidence="1" type="ORF">GGI18_003171</name>
</gene>
<dbReference type="Proteomes" id="UP001140066">
    <property type="component" value="Unassembled WGS sequence"/>
</dbReference>
<feature type="non-terminal residue" evidence="1">
    <location>
        <position position="1"/>
    </location>
</feature>
<sequence length="80" mass="9242">NVNYEYNFIGYFDHYYSHHYQAYKQHVNYHNNYGNQRHSSKSKGSKPTGIPNISVVDKLPIPGKGDDDDNKEDSDESDTS</sequence>
<evidence type="ECO:0000313" key="2">
    <source>
        <dbReference type="Proteomes" id="UP001140066"/>
    </source>
</evidence>